<keyword evidence="5" id="KW-1185">Reference proteome</keyword>
<dbReference type="eggNOG" id="COG0457">
    <property type="taxonomic scope" value="Bacteria"/>
</dbReference>
<sequence>MSKRILFLMALIIASCSDQERKTEQAESSVNTHQPDSNAVKLNNKAVKFIGDAAHTYDSLSGFLYDSALMYLNQALEIDSLYLIAYSNKSQVLRRKGKLEESLEALNKVQNIKPNFAEVITEQGFILEKMGRMELAHQKYSQALKAYEKRLENDPKNDKVLSDIAFLYIFLEDENAALDEIRDLILKNPESEQLKMMEGVIKDFDREKFIEEY</sequence>
<evidence type="ECO:0000313" key="5">
    <source>
        <dbReference type="Proteomes" id="UP000011135"/>
    </source>
</evidence>
<dbReference type="Proteomes" id="UP000011135">
    <property type="component" value="Unassembled WGS sequence"/>
</dbReference>
<dbReference type="RefSeq" id="WP_009583131.1">
    <property type="nucleotide sequence ID" value="NZ_AMZN01000105.1"/>
</dbReference>
<organism evidence="4 5">
    <name type="scientific">Fulvivirga imtechensis AK7</name>
    <dbReference type="NCBI Taxonomy" id="1237149"/>
    <lineage>
        <taxon>Bacteria</taxon>
        <taxon>Pseudomonadati</taxon>
        <taxon>Bacteroidota</taxon>
        <taxon>Cytophagia</taxon>
        <taxon>Cytophagales</taxon>
        <taxon>Fulvivirgaceae</taxon>
        <taxon>Fulvivirga</taxon>
    </lineage>
</organism>
<keyword evidence="2 3" id="KW-0802">TPR repeat</keyword>
<gene>
    <name evidence="4" type="ORF">C900_00223</name>
</gene>
<dbReference type="PROSITE" id="PS50005">
    <property type="entry name" value="TPR"/>
    <property type="match status" value="1"/>
</dbReference>
<protein>
    <submittedName>
        <fullName evidence="4">O-linked GlcNAc transferase</fullName>
    </submittedName>
</protein>
<dbReference type="PANTHER" id="PTHR44943">
    <property type="entry name" value="CELLULOSE SYNTHASE OPERON PROTEIN C"/>
    <property type="match status" value="1"/>
</dbReference>
<dbReference type="GO" id="GO:0016740">
    <property type="term" value="F:transferase activity"/>
    <property type="evidence" value="ECO:0007669"/>
    <property type="project" value="UniProtKB-KW"/>
</dbReference>
<name>L8JK09_9BACT</name>
<evidence type="ECO:0000256" key="2">
    <source>
        <dbReference type="ARBA" id="ARBA00022803"/>
    </source>
</evidence>
<proteinExistence type="predicted"/>
<feature type="repeat" description="TPR" evidence="3">
    <location>
        <begin position="124"/>
        <end position="157"/>
    </location>
</feature>
<evidence type="ECO:0000313" key="4">
    <source>
        <dbReference type="EMBL" id="ELR68598.1"/>
    </source>
</evidence>
<dbReference type="PROSITE" id="PS51257">
    <property type="entry name" value="PROKAR_LIPOPROTEIN"/>
    <property type="match status" value="1"/>
</dbReference>
<accession>L8JK09</accession>
<dbReference type="AlphaFoldDB" id="L8JK09"/>
<dbReference type="EMBL" id="AMZN01000105">
    <property type="protein sequence ID" value="ELR68598.1"/>
    <property type="molecule type" value="Genomic_DNA"/>
</dbReference>
<evidence type="ECO:0000256" key="3">
    <source>
        <dbReference type="PROSITE-ProRule" id="PRU00339"/>
    </source>
</evidence>
<dbReference type="InterPro" id="IPR019734">
    <property type="entry name" value="TPR_rpt"/>
</dbReference>
<dbReference type="OrthoDB" id="9810596at2"/>
<dbReference type="InterPro" id="IPR051685">
    <property type="entry name" value="Ycf3/AcsC/BcsC/TPR_MFPF"/>
</dbReference>
<reference evidence="4 5" key="1">
    <citation type="submission" date="2012-12" db="EMBL/GenBank/DDBJ databases">
        <title>Genome assembly of Fulvivirga imtechensis AK7.</title>
        <authorList>
            <person name="Nupur N."/>
            <person name="Khatri I."/>
            <person name="Kumar R."/>
            <person name="Subramanian S."/>
            <person name="Pinnaka A."/>
        </authorList>
    </citation>
    <scope>NUCLEOTIDE SEQUENCE [LARGE SCALE GENOMIC DNA]</scope>
    <source>
        <strain evidence="4 5">AK7</strain>
    </source>
</reference>
<dbReference type="PANTHER" id="PTHR44943:SF8">
    <property type="entry name" value="TPR REPEAT-CONTAINING PROTEIN MJ0263"/>
    <property type="match status" value="1"/>
</dbReference>
<dbReference type="Gene3D" id="1.25.40.10">
    <property type="entry name" value="Tetratricopeptide repeat domain"/>
    <property type="match status" value="2"/>
</dbReference>
<dbReference type="InterPro" id="IPR011990">
    <property type="entry name" value="TPR-like_helical_dom_sf"/>
</dbReference>
<dbReference type="SUPFAM" id="SSF48452">
    <property type="entry name" value="TPR-like"/>
    <property type="match status" value="1"/>
</dbReference>
<keyword evidence="1" id="KW-0677">Repeat</keyword>
<dbReference type="SMART" id="SM00028">
    <property type="entry name" value="TPR"/>
    <property type="match status" value="2"/>
</dbReference>
<dbReference type="STRING" id="1237149.C900_00223"/>
<dbReference type="Pfam" id="PF13181">
    <property type="entry name" value="TPR_8"/>
    <property type="match status" value="1"/>
</dbReference>
<dbReference type="Pfam" id="PF14559">
    <property type="entry name" value="TPR_19"/>
    <property type="match status" value="1"/>
</dbReference>
<evidence type="ECO:0000256" key="1">
    <source>
        <dbReference type="ARBA" id="ARBA00022737"/>
    </source>
</evidence>
<comment type="caution">
    <text evidence="4">The sequence shown here is derived from an EMBL/GenBank/DDBJ whole genome shotgun (WGS) entry which is preliminary data.</text>
</comment>
<keyword evidence="4" id="KW-0808">Transferase</keyword>